<protein>
    <submittedName>
        <fullName evidence="1">Uncharacterized protein</fullName>
    </submittedName>
</protein>
<accession>A0A0E9VBR9</accession>
<reference evidence="1" key="1">
    <citation type="submission" date="2014-11" db="EMBL/GenBank/DDBJ databases">
        <authorList>
            <person name="Amaro Gonzalez C."/>
        </authorList>
    </citation>
    <scope>NUCLEOTIDE SEQUENCE</scope>
</reference>
<name>A0A0E9VBR9_ANGAN</name>
<evidence type="ECO:0000313" key="1">
    <source>
        <dbReference type="EMBL" id="JAH74895.1"/>
    </source>
</evidence>
<sequence length="42" mass="4854">MPTLPLLHVKLHSNVSATEICTSPEHRTIFLYLLSCFHPRHI</sequence>
<proteinExistence type="predicted"/>
<dbReference type="EMBL" id="GBXM01033682">
    <property type="protein sequence ID" value="JAH74895.1"/>
    <property type="molecule type" value="Transcribed_RNA"/>
</dbReference>
<organism evidence="1">
    <name type="scientific">Anguilla anguilla</name>
    <name type="common">European freshwater eel</name>
    <name type="synonym">Muraena anguilla</name>
    <dbReference type="NCBI Taxonomy" id="7936"/>
    <lineage>
        <taxon>Eukaryota</taxon>
        <taxon>Metazoa</taxon>
        <taxon>Chordata</taxon>
        <taxon>Craniata</taxon>
        <taxon>Vertebrata</taxon>
        <taxon>Euteleostomi</taxon>
        <taxon>Actinopterygii</taxon>
        <taxon>Neopterygii</taxon>
        <taxon>Teleostei</taxon>
        <taxon>Anguilliformes</taxon>
        <taxon>Anguillidae</taxon>
        <taxon>Anguilla</taxon>
    </lineage>
</organism>
<reference evidence="1" key="2">
    <citation type="journal article" date="2015" name="Fish Shellfish Immunol.">
        <title>Early steps in the European eel (Anguilla anguilla)-Vibrio vulnificus interaction in the gills: Role of the RtxA13 toxin.</title>
        <authorList>
            <person name="Callol A."/>
            <person name="Pajuelo D."/>
            <person name="Ebbesson L."/>
            <person name="Teles M."/>
            <person name="MacKenzie S."/>
            <person name="Amaro C."/>
        </authorList>
    </citation>
    <scope>NUCLEOTIDE SEQUENCE</scope>
</reference>
<dbReference type="AlphaFoldDB" id="A0A0E9VBR9"/>